<dbReference type="Proteomes" id="UP000588586">
    <property type="component" value="Unassembled WGS sequence"/>
</dbReference>
<protein>
    <recommendedName>
        <fullName evidence="2">DUF5667 domain-containing protein</fullName>
    </recommendedName>
</protein>
<reference evidence="3 4" key="1">
    <citation type="submission" date="2020-04" db="EMBL/GenBank/DDBJ databases">
        <title>Knoellia sp. isolate from air conditioner.</title>
        <authorList>
            <person name="Chea S."/>
            <person name="Kim D.-U."/>
        </authorList>
    </citation>
    <scope>NUCLEOTIDE SEQUENCE [LARGE SCALE GENOMIC DNA]</scope>
    <source>
        <strain evidence="3 4">DB2414S</strain>
    </source>
</reference>
<feature type="compositionally biased region" description="Low complexity" evidence="1">
    <location>
        <begin position="286"/>
        <end position="297"/>
    </location>
</feature>
<feature type="domain" description="DUF5667" evidence="2">
    <location>
        <begin position="121"/>
        <end position="201"/>
    </location>
</feature>
<name>A0A849HJY0_9MICO</name>
<evidence type="ECO:0000259" key="2">
    <source>
        <dbReference type="Pfam" id="PF18915"/>
    </source>
</evidence>
<organism evidence="3 4">
    <name type="scientific">Knoellia koreensis</name>
    <dbReference type="NCBI Taxonomy" id="2730921"/>
    <lineage>
        <taxon>Bacteria</taxon>
        <taxon>Bacillati</taxon>
        <taxon>Actinomycetota</taxon>
        <taxon>Actinomycetes</taxon>
        <taxon>Micrococcales</taxon>
        <taxon>Intrasporangiaceae</taxon>
        <taxon>Knoellia</taxon>
    </lineage>
</organism>
<accession>A0A849HJY0</accession>
<dbReference type="RefSeq" id="WP_171244727.1">
    <property type="nucleotide sequence ID" value="NZ_JABEPQ010000004.1"/>
</dbReference>
<keyword evidence="4" id="KW-1185">Reference proteome</keyword>
<proteinExistence type="predicted"/>
<dbReference type="EMBL" id="JABEPQ010000004">
    <property type="protein sequence ID" value="NNM47602.1"/>
    <property type="molecule type" value="Genomic_DNA"/>
</dbReference>
<evidence type="ECO:0000256" key="1">
    <source>
        <dbReference type="SAM" id="MobiDB-lite"/>
    </source>
</evidence>
<sequence length="407" mass="40277">MPVLNRAADRFQRALDGQPVSDAAIAELVETSRHLVDLGAAGGPSPDPAFVATLRERLMAEAAAMPAPSPVATKTAAARRAAGRSAPVVVVVGRGLPRLVAGAAASALLVGGVVGAASRSTVPGQALYPVKGWLDGVQVRLATSDLDRGQTYLSQAQEHISDARDLAEHDGSADNVDIALRSAIASVRDGQRSLDTAYATTGNPQALIAMRDFTARALPQIDVLRTDVPAQSLPLVVQLEALLRQGQEVTARRIATCGPACSELTGAFGPASLPSVPTTAVSSTGSSQSPAQQSRQATKTSAKPRATSPRVTVPKGPVGTGGGAPLPSASTGTGGLGAGVGGGGVTAGTGGASVGLPTISATVPVVPSVTASVPLPSVTVGTGGVGATVPGSTVGPVTLPGVTITLP</sequence>
<dbReference type="Pfam" id="PF18915">
    <property type="entry name" value="DUF5667"/>
    <property type="match status" value="1"/>
</dbReference>
<evidence type="ECO:0000313" key="4">
    <source>
        <dbReference type="Proteomes" id="UP000588586"/>
    </source>
</evidence>
<dbReference type="AlphaFoldDB" id="A0A849HJY0"/>
<evidence type="ECO:0000313" key="3">
    <source>
        <dbReference type="EMBL" id="NNM47602.1"/>
    </source>
</evidence>
<feature type="region of interest" description="Disordered" evidence="1">
    <location>
        <begin position="275"/>
        <end position="335"/>
    </location>
</feature>
<gene>
    <name evidence="3" type="ORF">HJG52_16550</name>
</gene>
<feature type="compositionally biased region" description="Polar residues" evidence="1">
    <location>
        <begin position="275"/>
        <end position="285"/>
    </location>
</feature>
<dbReference type="InterPro" id="IPR043725">
    <property type="entry name" value="DUF5667"/>
</dbReference>
<comment type="caution">
    <text evidence="3">The sequence shown here is derived from an EMBL/GenBank/DDBJ whole genome shotgun (WGS) entry which is preliminary data.</text>
</comment>